<name>A0A9D3XVG5_DREPO</name>
<dbReference type="Gene3D" id="3.40.390.10">
    <property type="entry name" value="Collagenase (Catalytic Domain)"/>
    <property type="match status" value="1"/>
</dbReference>
<dbReference type="PROSITE" id="PS50215">
    <property type="entry name" value="ADAM_MEPRO"/>
    <property type="match status" value="1"/>
</dbReference>
<sequence length="179" mass="20387">MYQTLKQYNNLLYRDATALPQNIAVQIVNVVFPPGDTDYSFVTYNLNQGVLDWAVLYSFVSFLQTYISPVPYDHATFVTGFDLRYYGAAINGDAFLRSMCIQWVFDYGYHSSIAAFNADAIETMAQLLGYGFGMGVDGWWNSCQRKFIMSSVWPQESSSTFPDRRTFSQCSSDELESFT</sequence>
<dbReference type="InterPro" id="IPR024079">
    <property type="entry name" value="MetalloPept_cat_dom_sf"/>
</dbReference>
<dbReference type="Pfam" id="PF01421">
    <property type="entry name" value="Reprolysin"/>
    <property type="match status" value="1"/>
</dbReference>
<organism evidence="3 4">
    <name type="scientific">Dreissena polymorpha</name>
    <name type="common">Zebra mussel</name>
    <name type="synonym">Mytilus polymorpha</name>
    <dbReference type="NCBI Taxonomy" id="45954"/>
    <lineage>
        <taxon>Eukaryota</taxon>
        <taxon>Metazoa</taxon>
        <taxon>Spiralia</taxon>
        <taxon>Lophotrochozoa</taxon>
        <taxon>Mollusca</taxon>
        <taxon>Bivalvia</taxon>
        <taxon>Autobranchia</taxon>
        <taxon>Heteroconchia</taxon>
        <taxon>Euheterodonta</taxon>
        <taxon>Imparidentia</taxon>
        <taxon>Neoheterodontei</taxon>
        <taxon>Myida</taxon>
        <taxon>Dreissenoidea</taxon>
        <taxon>Dreissenidae</taxon>
        <taxon>Dreissena</taxon>
    </lineage>
</organism>
<comment type="caution">
    <text evidence="3">The sequence shown here is derived from an EMBL/GenBank/DDBJ whole genome shotgun (WGS) entry which is preliminary data.</text>
</comment>
<feature type="domain" description="Peptidase M12B" evidence="2">
    <location>
        <begin position="1"/>
        <end position="179"/>
    </location>
</feature>
<keyword evidence="4" id="KW-1185">Reference proteome</keyword>
<dbReference type="AlphaFoldDB" id="A0A9D3XVG5"/>
<reference evidence="3" key="2">
    <citation type="submission" date="2020-11" db="EMBL/GenBank/DDBJ databases">
        <authorList>
            <person name="McCartney M.A."/>
            <person name="Auch B."/>
            <person name="Kono T."/>
            <person name="Mallez S."/>
            <person name="Becker A."/>
            <person name="Gohl D.M."/>
            <person name="Silverstein K.A.T."/>
            <person name="Koren S."/>
            <person name="Bechman K.B."/>
            <person name="Herman A."/>
            <person name="Abrahante J.E."/>
            <person name="Garbe J."/>
        </authorList>
    </citation>
    <scope>NUCLEOTIDE SEQUENCE</scope>
    <source>
        <strain evidence="3">Duluth1</strain>
        <tissue evidence="3">Whole animal</tissue>
    </source>
</reference>
<dbReference type="GO" id="GO:0006508">
    <property type="term" value="P:proteolysis"/>
    <property type="evidence" value="ECO:0007669"/>
    <property type="project" value="InterPro"/>
</dbReference>
<proteinExistence type="predicted"/>
<reference evidence="3" key="1">
    <citation type="journal article" date="2019" name="bioRxiv">
        <title>The Genome of the Zebra Mussel, Dreissena polymorpha: A Resource for Invasive Species Research.</title>
        <authorList>
            <person name="McCartney M.A."/>
            <person name="Auch B."/>
            <person name="Kono T."/>
            <person name="Mallez S."/>
            <person name="Zhang Y."/>
            <person name="Obille A."/>
            <person name="Becker A."/>
            <person name="Abrahante J.E."/>
            <person name="Garbe J."/>
            <person name="Badalamenti J.P."/>
            <person name="Herman A."/>
            <person name="Mangelson H."/>
            <person name="Liachko I."/>
            <person name="Sullivan S."/>
            <person name="Sone E.D."/>
            <person name="Koren S."/>
            <person name="Silverstein K.A.T."/>
            <person name="Beckman K.B."/>
            <person name="Gohl D.M."/>
        </authorList>
    </citation>
    <scope>NUCLEOTIDE SEQUENCE</scope>
    <source>
        <strain evidence="3">Duluth1</strain>
        <tissue evidence="3">Whole animal</tissue>
    </source>
</reference>
<accession>A0A9D3XVG5</accession>
<evidence type="ECO:0000256" key="1">
    <source>
        <dbReference type="PROSITE-ProRule" id="PRU00276"/>
    </source>
</evidence>
<evidence type="ECO:0000313" key="3">
    <source>
        <dbReference type="EMBL" id="KAH3689269.1"/>
    </source>
</evidence>
<protein>
    <recommendedName>
        <fullName evidence="2">Peptidase M12B domain-containing protein</fullName>
    </recommendedName>
</protein>
<evidence type="ECO:0000313" key="4">
    <source>
        <dbReference type="Proteomes" id="UP000828390"/>
    </source>
</evidence>
<gene>
    <name evidence="3" type="ORF">DPMN_193554</name>
</gene>
<dbReference type="EMBL" id="JAIWYP010000128">
    <property type="protein sequence ID" value="KAH3689269.1"/>
    <property type="molecule type" value="Genomic_DNA"/>
</dbReference>
<dbReference type="GO" id="GO:0004222">
    <property type="term" value="F:metalloendopeptidase activity"/>
    <property type="evidence" value="ECO:0007669"/>
    <property type="project" value="InterPro"/>
</dbReference>
<evidence type="ECO:0000259" key="2">
    <source>
        <dbReference type="PROSITE" id="PS50215"/>
    </source>
</evidence>
<dbReference type="SUPFAM" id="SSF55486">
    <property type="entry name" value="Metalloproteases ('zincins'), catalytic domain"/>
    <property type="match status" value="1"/>
</dbReference>
<comment type="caution">
    <text evidence="1">Lacks conserved residue(s) required for the propagation of feature annotation.</text>
</comment>
<dbReference type="InterPro" id="IPR001590">
    <property type="entry name" value="Peptidase_M12B"/>
</dbReference>
<dbReference type="Proteomes" id="UP000828390">
    <property type="component" value="Unassembled WGS sequence"/>
</dbReference>